<dbReference type="PANTHER" id="PTHR42345:SF2">
    <property type="entry name" value="HELICASE-LIKE PROTEIN"/>
    <property type="match status" value="1"/>
</dbReference>
<keyword evidence="6" id="KW-1185">Reference proteome</keyword>
<sequence length="1102" mass="124638">MAEAAGLVLGMMGLWQNCVGVFDVIDSTRRYGMDYELLCVELEVERVRLLCWGDAVGLSNASAASPAPPDARFTRAEVRTTVIRLLGAMQQVFEDSDRLQEVYGLRSYSGGELGAGNEIQISQSQLILGEVFKRAYQNLRQMAKDRQRETVLARKTLWAVHDRKKFEELVKEVGGFNDSLESLFPDAKRRAAEEMRVEVEESVEIGELRLLQEAMSGGHEELSEVASVRLEALGATVSARTELLSQTEDQRDALTVTGAGDDDVEEVPREGMEGGQAALREDEPVRGALTLSIIGPYSHTEHVSAHVYWDQDKRGDSFSRRWDDRDKGFVPMPHASFELYRKKKYMKKRYRNGENYDILDSEDYTLLNAEAQPKYENVNPGTVTVEGFGIECWDFEMTKPRSKTIMVNHSAMPNVPAAKLLRRLDELRRGGDRLGWSLDEDELDIKEFVGTLGIVYYDQKYAKDPKRWVGDLYSVLNRTDIFADFTAESSVGLQWAGPKENDSIGFWNFLWQIIIAKELARRLDSSEGNGYTGFTARILPSMIVSDLWLTNVGIVLTDAKLNTADIKKPETDAEKAKAEEFKNKGNAALQKKQYQEAVDFYTEAIKIDLGNPVYRCNRSAASFSNDKFEGAEEDAYVLTQLDPKYAKAWSRWGAARLKLGSFKRAKKAYQRAIAVAGKDATDQMRQGLKDTQAKLEEAAKEIKNEKNREKQHDLRSTYLDHDWDIVGKKVELHTSVHERQVEGLLFFAEKIKWPYINEVRDYAEGVYTNLRGGENINIHLHDWLYGIMLPGKWFAFKIMTALILCTRSVRDISIAHYYECGLSLPKRSYWRSRTVLGRVLGCLPGVISLCGWLGPCPPVEFEGPTSTSPSLENKKPKHIRIRTRRLAPHEHKPDEDGVVIYAGSYHDKYEATRIRPDEEMEPYLEDMQDSSRWIIPEPPVRQISTCELVSIKLKTLPLELASQPQSGRPDAEAEREVENETQYRASIVFKLDSSAEPVTYKLFTNPVFVTLPPCRPGPRGQHEVHMRELPRYQTNIWTVEMLKDHTAEDNEGDEKGVMTINATGKGGEFNAVIRRQGGPCFICAVRAAGVASLGTGVLIWLE</sequence>
<dbReference type="STRING" id="1095630.A0A2J6T979"/>
<accession>A0A2J6T979</accession>
<evidence type="ECO:0000313" key="6">
    <source>
        <dbReference type="Proteomes" id="UP000235371"/>
    </source>
</evidence>
<dbReference type="Pfam" id="PF13181">
    <property type="entry name" value="TPR_8"/>
    <property type="match status" value="1"/>
</dbReference>
<feature type="region of interest" description="Disordered" evidence="3">
    <location>
        <begin position="248"/>
        <end position="268"/>
    </location>
</feature>
<gene>
    <name evidence="5" type="ORF">K444DRAFT_652887</name>
</gene>
<dbReference type="SMART" id="SM00028">
    <property type="entry name" value="TPR"/>
    <property type="match status" value="3"/>
</dbReference>
<dbReference type="PANTHER" id="PTHR42345">
    <property type="entry name" value="TPR_REGION DOMAIN-CONTAINING PROTEIN"/>
    <property type="match status" value="1"/>
</dbReference>
<dbReference type="EMBL" id="KZ613813">
    <property type="protein sequence ID" value="PMD59513.1"/>
    <property type="molecule type" value="Genomic_DNA"/>
</dbReference>
<name>A0A2J6T979_9HELO</name>
<evidence type="ECO:0000256" key="3">
    <source>
        <dbReference type="SAM" id="MobiDB-lite"/>
    </source>
</evidence>
<feature type="coiled-coil region" evidence="2">
    <location>
        <begin position="681"/>
        <end position="715"/>
    </location>
</feature>
<dbReference type="InterPro" id="IPR029498">
    <property type="entry name" value="HeLo_dom"/>
</dbReference>
<keyword evidence="1" id="KW-0802">TPR repeat</keyword>
<dbReference type="RefSeq" id="XP_024736417.1">
    <property type="nucleotide sequence ID" value="XM_024885841.1"/>
</dbReference>
<dbReference type="Gene3D" id="1.25.40.10">
    <property type="entry name" value="Tetratricopeptide repeat domain"/>
    <property type="match status" value="1"/>
</dbReference>
<keyword evidence="2" id="KW-0175">Coiled coil</keyword>
<dbReference type="AlphaFoldDB" id="A0A2J6T979"/>
<dbReference type="Proteomes" id="UP000235371">
    <property type="component" value="Unassembled WGS sequence"/>
</dbReference>
<evidence type="ECO:0000256" key="1">
    <source>
        <dbReference type="PROSITE-ProRule" id="PRU00339"/>
    </source>
</evidence>
<dbReference type="Gene3D" id="1.20.120.1020">
    <property type="entry name" value="Prion-inhibition and propagation, HeLo domain"/>
    <property type="match status" value="1"/>
</dbReference>
<dbReference type="PROSITE" id="PS50005">
    <property type="entry name" value="TPR"/>
    <property type="match status" value="2"/>
</dbReference>
<feature type="repeat" description="TPR" evidence="1">
    <location>
        <begin position="578"/>
        <end position="611"/>
    </location>
</feature>
<evidence type="ECO:0000313" key="5">
    <source>
        <dbReference type="EMBL" id="PMD59513.1"/>
    </source>
</evidence>
<feature type="domain" description="Prion-inhibition and propagation HeLo" evidence="4">
    <location>
        <begin position="6"/>
        <end position="211"/>
    </location>
</feature>
<dbReference type="Pfam" id="PF14479">
    <property type="entry name" value="HeLo"/>
    <property type="match status" value="1"/>
</dbReference>
<protein>
    <recommendedName>
        <fullName evidence="4">Prion-inhibition and propagation HeLo domain-containing protein</fullName>
    </recommendedName>
</protein>
<dbReference type="InterPro" id="IPR019734">
    <property type="entry name" value="TPR_rpt"/>
</dbReference>
<organism evidence="5 6">
    <name type="scientific">Hyaloscypha bicolor E</name>
    <dbReference type="NCBI Taxonomy" id="1095630"/>
    <lineage>
        <taxon>Eukaryota</taxon>
        <taxon>Fungi</taxon>
        <taxon>Dikarya</taxon>
        <taxon>Ascomycota</taxon>
        <taxon>Pezizomycotina</taxon>
        <taxon>Leotiomycetes</taxon>
        <taxon>Helotiales</taxon>
        <taxon>Hyaloscyphaceae</taxon>
        <taxon>Hyaloscypha</taxon>
        <taxon>Hyaloscypha bicolor</taxon>
    </lineage>
</organism>
<proteinExistence type="predicted"/>
<feature type="repeat" description="TPR" evidence="1">
    <location>
        <begin position="646"/>
        <end position="679"/>
    </location>
</feature>
<dbReference type="InterPro" id="IPR011990">
    <property type="entry name" value="TPR-like_helical_dom_sf"/>
</dbReference>
<dbReference type="GeneID" id="36593918"/>
<evidence type="ECO:0000259" key="4">
    <source>
        <dbReference type="Pfam" id="PF14479"/>
    </source>
</evidence>
<evidence type="ECO:0000256" key="2">
    <source>
        <dbReference type="SAM" id="Coils"/>
    </source>
</evidence>
<dbReference type="InterPro" id="IPR038305">
    <property type="entry name" value="HeLo_sf"/>
</dbReference>
<dbReference type="InParanoid" id="A0A2J6T979"/>
<dbReference type="OrthoDB" id="3513119at2759"/>
<dbReference type="SUPFAM" id="SSF48452">
    <property type="entry name" value="TPR-like"/>
    <property type="match status" value="1"/>
</dbReference>
<reference evidence="5 6" key="1">
    <citation type="submission" date="2016-04" db="EMBL/GenBank/DDBJ databases">
        <title>A degradative enzymes factory behind the ericoid mycorrhizal symbiosis.</title>
        <authorList>
            <consortium name="DOE Joint Genome Institute"/>
            <person name="Martino E."/>
            <person name="Morin E."/>
            <person name="Grelet G."/>
            <person name="Kuo A."/>
            <person name="Kohler A."/>
            <person name="Daghino S."/>
            <person name="Barry K."/>
            <person name="Choi C."/>
            <person name="Cichocki N."/>
            <person name="Clum A."/>
            <person name="Copeland A."/>
            <person name="Hainaut M."/>
            <person name="Haridas S."/>
            <person name="Labutti K."/>
            <person name="Lindquist E."/>
            <person name="Lipzen A."/>
            <person name="Khouja H.-R."/>
            <person name="Murat C."/>
            <person name="Ohm R."/>
            <person name="Olson A."/>
            <person name="Spatafora J."/>
            <person name="Veneault-Fourrey C."/>
            <person name="Henrissat B."/>
            <person name="Grigoriev I."/>
            <person name="Martin F."/>
            <person name="Perotto S."/>
        </authorList>
    </citation>
    <scope>NUCLEOTIDE SEQUENCE [LARGE SCALE GENOMIC DNA]</scope>
    <source>
        <strain evidence="5 6">E</strain>
    </source>
</reference>